<dbReference type="InterPro" id="IPR036291">
    <property type="entry name" value="NAD(P)-bd_dom_sf"/>
</dbReference>
<evidence type="ECO:0000313" key="3">
    <source>
        <dbReference type="EMBL" id="ADB04289.1"/>
    </source>
</evidence>
<dbReference type="InterPro" id="IPR001509">
    <property type="entry name" value="Epimerase_deHydtase"/>
</dbReference>
<reference evidence="3" key="1">
    <citation type="journal article" date="2010" name="J. Bacteriol.">
        <title>Combined genomic and proteomic approaches identify gene clusters involved in anaerobic 2-methylnaphthalene degradation in the sulfate-reducing enrichment culture N47.</title>
        <authorList>
            <person name="Selesi D."/>
            <person name="Jehmlich N."/>
            <person name="von Bergen M."/>
            <person name="Schmidt F."/>
            <person name="Rattei T."/>
            <person name="Tischler P."/>
            <person name="Lueders T."/>
            <person name="Meckenstock R.U."/>
        </authorList>
    </citation>
    <scope>NUCLEOTIDE SEQUENCE</scope>
</reference>
<dbReference type="PANTHER" id="PTHR43000">
    <property type="entry name" value="DTDP-D-GLUCOSE 4,6-DEHYDRATASE-RELATED"/>
    <property type="match status" value="1"/>
</dbReference>
<sequence>MLGKVVPLENELSKMKNVLILGGSYFAGRVFVEELLKERAFNIFVFNRGHVPLKMAGVREIVGNRHYEAQIVDGVPALDWHAVVDFCGEADEDIVKILEYLPGRIFHYIYISTTSIYQNTRILPVSEDAPKLSAPQPELGDYADYAFNKWLCELRLQIDCPKRGIAYTCLRPAIIYGPYNYAPRETYFFDLIYHSKPVIIPRNDLPLFNFVYVVDLSKVIQKCLGNHAVFDQAFNVCSEQLISYQRLMEVFEEVCSKKISIEMLSVREIEKRQIPLPFPLDSHLIYSGTKLQRLLGFSYTPIENGMKSTYEYYKLVQDAKRDS</sequence>
<comment type="similarity">
    <text evidence="1">Belongs to the NAD(P)-dependent epimerase/dehydratase family.</text>
</comment>
<protein>
    <submittedName>
        <fullName evidence="3">Putative sugar dehydratase</fullName>
    </submittedName>
</protein>
<dbReference type="EMBL" id="GU080092">
    <property type="protein sequence ID" value="ADB04289.1"/>
    <property type="molecule type" value="Genomic_DNA"/>
</dbReference>
<dbReference type="Pfam" id="PF01370">
    <property type="entry name" value="Epimerase"/>
    <property type="match status" value="1"/>
</dbReference>
<name>D2XBH0_9BACT</name>
<dbReference type="AlphaFoldDB" id="D2XBH0"/>
<feature type="non-terminal residue" evidence="3">
    <location>
        <position position="1"/>
    </location>
</feature>
<feature type="non-terminal residue" evidence="3">
    <location>
        <position position="323"/>
    </location>
</feature>
<dbReference type="Gene3D" id="3.40.50.720">
    <property type="entry name" value="NAD(P)-binding Rossmann-like Domain"/>
    <property type="match status" value="1"/>
</dbReference>
<proteinExistence type="inferred from homology"/>
<evidence type="ECO:0000256" key="1">
    <source>
        <dbReference type="ARBA" id="ARBA00007637"/>
    </source>
</evidence>
<organism evidence="3">
    <name type="scientific">bacterium enrichment culture clone N47</name>
    <dbReference type="NCBI Taxonomy" id="700510"/>
    <lineage>
        <taxon>Bacteria</taxon>
        <taxon>environmental samples</taxon>
    </lineage>
</organism>
<accession>D2XBH0</accession>
<evidence type="ECO:0000259" key="2">
    <source>
        <dbReference type="Pfam" id="PF01370"/>
    </source>
</evidence>
<feature type="domain" description="NAD-dependent epimerase/dehydratase" evidence="2">
    <location>
        <begin position="105"/>
        <end position="236"/>
    </location>
</feature>
<dbReference type="SUPFAM" id="SSF51735">
    <property type="entry name" value="NAD(P)-binding Rossmann-fold domains"/>
    <property type="match status" value="1"/>
</dbReference>